<dbReference type="InParanoid" id="C3ZQT5"/>
<evidence type="ECO:0000259" key="2">
    <source>
        <dbReference type="PROSITE" id="PS50041"/>
    </source>
</evidence>
<dbReference type="EMBL" id="GG666662">
    <property type="protein sequence ID" value="EEN45131.1"/>
    <property type="molecule type" value="Genomic_DNA"/>
</dbReference>
<accession>C3ZQT5</accession>
<dbReference type="Gene3D" id="3.10.100.10">
    <property type="entry name" value="Mannose-Binding Protein A, subunit A"/>
    <property type="match status" value="1"/>
</dbReference>
<dbReference type="InterPro" id="IPR050801">
    <property type="entry name" value="Ca-Dep_Lectins_ImmuneDev"/>
</dbReference>
<dbReference type="InterPro" id="IPR001304">
    <property type="entry name" value="C-type_lectin-like"/>
</dbReference>
<name>C3ZQT5_BRAFL</name>
<dbReference type="InterPro" id="IPR018378">
    <property type="entry name" value="C-type_lectin_CS"/>
</dbReference>
<dbReference type="InterPro" id="IPR016187">
    <property type="entry name" value="CTDL_fold"/>
</dbReference>
<sequence length="132" mass="15271">MITYYFSGACPTGYTKYRRVCYKLFNERKSFFEAAETCESDGGTLAMPRDIGMNNFLISLMHKESICHGIWIGLNDSRREGEWKWIDGTALGFFYMWAPGQPNSELSDDDCVAYSGNLWYDLKCRMKESFIC</sequence>
<protein>
    <recommendedName>
        <fullName evidence="2">C-type lectin domain-containing protein</fullName>
    </recommendedName>
</protein>
<evidence type="ECO:0000256" key="1">
    <source>
        <dbReference type="ARBA" id="ARBA00023157"/>
    </source>
</evidence>
<reference evidence="3" key="1">
    <citation type="journal article" date="2008" name="Nature">
        <title>The amphioxus genome and the evolution of the chordate karyotype.</title>
        <authorList>
            <consortium name="US DOE Joint Genome Institute (JGI-PGF)"/>
            <person name="Putnam N.H."/>
            <person name="Butts T."/>
            <person name="Ferrier D.E.K."/>
            <person name="Furlong R.F."/>
            <person name="Hellsten U."/>
            <person name="Kawashima T."/>
            <person name="Robinson-Rechavi M."/>
            <person name="Shoguchi E."/>
            <person name="Terry A."/>
            <person name="Yu J.-K."/>
            <person name="Benito-Gutierrez E.L."/>
            <person name="Dubchak I."/>
            <person name="Garcia-Fernandez J."/>
            <person name="Gibson-Brown J.J."/>
            <person name="Grigoriev I.V."/>
            <person name="Horton A.C."/>
            <person name="de Jong P.J."/>
            <person name="Jurka J."/>
            <person name="Kapitonov V.V."/>
            <person name="Kohara Y."/>
            <person name="Kuroki Y."/>
            <person name="Lindquist E."/>
            <person name="Lucas S."/>
            <person name="Osoegawa K."/>
            <person name="Pennacchio L.A."/>
            <person name="Salamov A.A."/>
            <person name="Satou Y."/>
            <person name="Sauka-Spengler T."/>
            <person name="Schmutz J."/>
            <person name="Shin-I T."/>
            <person name="Toyoda A."/>
            <person name="Bronner-Fraser M."/>
            <person name="Fujiyama A."/>
            <person name="Holland L.Z."/>
            <person name="Holland P.W.H."/>
            <person name="Satoh N."/>
            <person name="Rokhsar D.S."/>
        </authorList>
    </citation>
    <scope>NUCLEOTIDE SEQUENCE [LARGE SCALE GENOMIC DNA]</scope>
    <source>
        <strain evidence="3">S238N-H82</strain>
        <tissue evidence="3">Testes</tissue>
    </source>
</reference>
<dbReference type="Pfam" id="PF00059">
    <property type="entry name" value="Lectin_C"/>
    <property type="match status" value="1"/>
</dbReference>
<dbReference type="AlphaFoldDB" id="C3ZQT5"/>
<feature type="non-terminal residue" evidence="3">
    <location>
        <position position="132"/>
    </location>
</feature>
<dbReference type="InterPro" id="IPR016186">
    <property type="entry name" value="C-type_lectin-like/link_sf"/>
</dbReference>
<gene>
    <name evidence="3" type="ORF">BRAFLDRAFT_213726</name>
</gene>
<dbReference type="SUPFAM" id="SSF56436">
    <property type="entry name" value="C-type lectin-like"/>
    <property type="match status" value="1"/>
</dbReference>
<dbReference type="SMART" id="SM00034">
    <property type="entry name" value="CLECT"/>
    <property type="match status" value="1"/>
</dbReference>
<dbReference type="PROSITE" id="PS50041">
    <property type="entry name" value="C_TYPE_LECTIN_2"/>
    <property type="match status" value="1"/>
</dbReference>
<organism>
    <name type="scientific">Branchiostoma floridae</name>
    <name type="common">Florida lancelet</name>
    <name type="synonym">Amphioxus</name>
    <dbReference type="NCBI Taxonomy" id="7739"/>
    <lineage>
        <taxon>Eukaryota</taxon>
        <taxon>Metazoa</taxon>
        <taxon>Chordata</taxon>
        <taxon>Cephalochordata</taxon>
        <taxon>Leptocardii</taxon>
        <taxon>Amphioxiformes</taxon>
        <taxon>Branchiostomatidae</taxon>
        <taxon>Branchiostoma</taxon>
    </lineage>
</organism>
<evidence type="ECO:0000313" key="3">
    <source>
        <dbReference type="EMBL" id="EEN45131.1"/>
    </source>
</evidence>
<proteinExistence type="predicted"/>
<dbReference type="CDD" id="cd00037">
    <property type="entry name" value="CLECT"/>
    <property type="match status" value="1"/>
</dbReference>
<dbReference type="PANTHER" id="PTHR22801:SF63">
    <property type="entry name" value="C-TYPE LECTIN DOMAIN-CONTAINING PROTEIN"/>
    <property type="match status" value="1"/>
</dbReference>
<dbReference type="PANTHER" id="PTHR22801">
    <property type="entry name" value="LITHOSTATHINE"/>
    <property type="match status" value="1"/>
</dbReference>
<dbReference type="PROSITE" id="PS00615">
    <property type="entry name" value="C_TYPE_LECTIN_1"/>
    <property type="match status" value="1"/>
</dbReference>
<keyword evidence="1" id="KW-1015">Disulfide bond</keyword>
<dbReference type="eggNOG" id="KOG4297">
    <property type="taxonomic scope" value="Eukaryota"/>
</dbReference>
<feature type="domain" description="C-type lectin" evidence="2">
    <location>
        <begin position="17"/>
        <end position="132"/>
    </location>
</feature>